<reference evidence="3" key="1">
    <citation type="journal article" date="2019" name="Int. J. Syst. Evol. Microbiol.">
        <title>The Global Catalogue of Microorganisms (GCM) 10K type strain sequencing project: providing services to taxonomists for standard genome sequencing and annotation.</title>
        <authorList>
            <consortium name="The Broad Institute Genomics Platform"/>
            <consortium name="The Broad Institute Genome Sequencing Center for Infectious Disease"/>
            <person name="Wu L."/>
            <person name="Ma J."/>
        </authorList>
    </citation>
    <scope>NUCLEOTIDE SEQUENCE [LARGE SCALE GENOMIC DNA]</scope>
    <source>
        <strain evidence="3">DT72</strain>
    </source>
</reference>
<dbReference type="Gene3D" id="1.10.260.40">
    <property type="entry name" value="lambda repressor-like DNA-binding domains"/>
    <property type="match status" value="1"/>
</dbReference>
<dbReference type="SUPFAM" id="SSF47413">
    <property type="entry name" value="lambda repressor-like DNA-binding domains"/>
    <property type="match status" value="1"/>
</dbReference>
<dbReference type="EMBL" id="JBHUFB010000009">
    <property type="protein sequence ID" value="MFD1812414.1"/>
    <property type="molecule type" value="Genomic_DNA"/>
</dbReference>
<dbReference type="SMART" id="SM00530">
    <property type="entry name" value="HTH_XRE"/>
    <property type="match status" value="1"/>
</dbReference>
<keyword evidence="3" id="KW-1185">Reference proteome</keyword>
<evidence type="ECO:0000313" key="3">
    <source>
        <dbReference type="Proteomes" id="UP001597286"/>
    </source>
</evidence>
<dbReference type="Pfam" id="PF01381">
    <property type="entry name" value="HTH_3"/>
    <property type="match status" value="1"/>
</dbReference>
<dbReference type="RefSeq" id="WP_378484919.1">
    <property type="nucleotide sequence ID" value="NZ_JBHUFB010000009.1"/>
</dbReference>
<evidence type="ECO:0000313" key="2">
    <source>
        <dbReference type="EMBL" id="MFD1812414.1"/>
    </source>
</evidence>
<name>A0ABW4P389_9NOCA</name>
<dbReference type="Proteomes" id="UP001597286">
    <property type="component" value="Unassembled WGS sequence"/>
</dbReference>
<accession>A0ABW4P389</accession>
<dbReference type="InterPro" id="IPR010982">
    <property type="entry name" value="Lambda_DNA-bd_dom_sf"/>
</dbReference>
<dbReference type="CDD" id="cd00093">
    <property type="entry name" value="HTH_XRE"/>
    <property type="match status" value="1"/>
</dbReference>
<comment type="caution">
    <text evidence="2">The sequence shown here is derived from an EMBL/GenBank/DDBJ whole genome shotgun (WGS) entry which is preliminary data.</text>
</comment>
<feature type="domain" description="HTH cro/C1-type" evidence="1">
    <location>
        <begin position="11"/>
        <end position="65"/>
    </location>
</feature>
<evidence type="ECO:0000259" key="1">
    <source>
        <dbReference type="PROSITE" id="PS50943"/>
    </source>
</evidence>
<gene>
    <name evidence="2" type="ORF">ACFSJG_09340</name>
</gene>
<proteinExistence type="predicted"/>
<dbReference type="PROSITE" id="PS50943">
    <property type="entry name" value="HTH_CROC1"/>
    <property type="match status" value="1"/>
</dbReference>
<organism evidence="2 3">
    <name type="scientific">Rhodococcus gannanensis</name>
    <dbReference type="NCBI Taxonomy" id="1960308"/>
    <lineage>
        <taxon>Bacteria</taxon>
        <taxon>Bacillati</taxon>
        <taxon>Actinomycetota</taxon>
        <taxon>Actinomycetes</taxon>
        <taxon>Mycobacteriales</taxon>
        <taxon>Nocardiaceae</taxon>
        <taxon>Rhodococcus</taxon>
    </lineage>
</organism>
<sequence length="74" mass="7871">MPEIARIGEAFARRRVELRLTQQAVADLAGVSRSSVQSLEYGTGSTKLASVVEIAEVLGLALEPMSAADAEARR</sequence>
<protein>
    <submittedName>
        <fullName evidence="2">Helix-turn-helix transcriptional regulator</fullName>
    </submittedName>
</protein>
<dbReference type="InterPro" id="IPR001387">
    <property type="entry name" value="Cro/C1-type_HTH"/>
</dbReference>